<dbReference type="InterPro" id="IPR001453">
    <property type="entry name" value="MoaB/Mog_dom"/>
</dbReference>
<dbReference type="Gene3D" id="3.90.950.20">
    <property type="entry name" value="CinA-like"/>
    <property type="match status" value="1"/>
</dbReference>
<dbReference type="InterPro" id="IPR036653">
    <property type="entry name" value="CinA-like_C"/>
</dbReference>
<dbReference type="SUPFAM" id="SSF53218">
    <property type="entry name" value="Molybdenum cofactor biosynthesis proteins"/>
    <property type="match status" value="1"/>
</dbReference>
<sequence length="419" mass="45503">MLAELITIGDEILIGQIVDTNSAWMAAELNKIGIKIKQISSVSDDVSHIVEALQEAEKRADIILITGGLGPTKDDITKKTLAKYFNCDEFVMHKPTLAIVEGIFAKYNAPLLAVNIQQAMVPTCCKVILNPQGTAPAMLFKKADKIFISMPGVPYEMKNIMSSSVIPLIQEKYNLPAVYHQTILTAGVGESFLAEKLEAIEDSLPAYIKLAYLPKLGSVRLRLSTLEHASPQIIEEVKAYTQKIIDTIPNHWVAKEDLPIEKVILNLMESKGLTLSVAESCTGGAVAKMLTQHTGSSSVFMGGGVVYSNGLKIKLLDVKPETLENFGAVSEPTIEEMARGAIKNFETDYSIAVSGIAGPSGGTLEKPVGTVWIAVANKEKTVAKKFTFGNKRTQNIERSVMAAFTMLFRLLKENTEAAS</sequence>
<proteinExistence type="inferred from homology"/>
<accession>A0ABW5TT41</accession>
<dbReference type="NCBIfam" id="TIGR00200">
    <property type="entry name" value="cinA_nterm"/>
    <property type="match status" value="1"/>
</dbReference>
<dbReference type="SMART" id="SM00852">
    <property type="entry name" value="MoCF_biosynth"/>
    <property type="match status" value="1"/>
</dbReference>
<dbReference type="EMBL" id="JBHULV010000038">
    <property type="protein sequence ID" value="MFD2732256.1"/>
    <property type="molecule type" value="Genomic_DNA"/>
</dbReference>
<dbReference type="Pfam" id="PF18146">
    <property type="entry name" value="CinA_KH"/>
    <property type="match status" value="1"/>
</dbReference>
<dbReference type="PIRSF" id="PIRSF006728">
    <property type="entry name" value="CinA"/>
    <property type="match status" value="1"/>
</dbReference>
<evidence type="ECO:0000313" key="4">
    <source>
        <dbReference type="Proteomes" id="UP001597546"/>
    </source>
</evidence>
<evidence type="ECO:0000256" key="1">
    <source>
        <dbReference type="HAMAP-Rule" id="MF_00226"/>
    </source>
</evidence>
<dbReference type="RefSeq" id="WP_379047768.1">
    <property type="nucleotide sequence ID" value="NZ_JBHSKW010000068.1"/>
</dbReference>
<name>A0ABW5TT41_9SPHI</name>
<dbReference type="NCBIfam" id="TIGR00177">
    <property type="entry name" value="molyb_syn"/>
    <property type="match status" value="1"/>
</dbReference>
<dbReference type="InterPro" id="IPR041424">
    <property type="entry name" value="CinA_KH"/>
</dbReference>
<keyword evidence="4" id="KW-1185">Reference proteome</keyword>
<comment type="caution">
    <text evidence="3">The sequence shown here is derived from an EMBL/GenBank/DDBJ whole genome shotgun (WGS) entry which is preliminary data.</text>
</comment>
<evidence type="ECO:0000259" key="2">
    <source>
        <dbReference type="SMART" id="SM00852"/>
    </source>
</evidence>
<dbReference type="NCBIfam" id="NF001813">
    <property type="entry name" value="PRK00549.1"/>
    <property type="match status" value="1"/>
</dbReference>
<gene>
    <name evidence="3" type="ORF">ACFSSE_11135</name>
</gene>
<dbReference type="InterPro" id="IPR008136">
    <property type="entry name" value="CinA_C"/>
</dbReference>
<dbReference type="HAMAP" id="MF_00226_B">
    <property type="entry name" value="CinA_B"/>
    <property type="match status" value="1"/>
</dbReference>
<evidence type="ECO:0000313" key="3">
    <source>
        <dbReference type="EMBL" id="MFD2732256.1"/>
    </source>
</evidence>
<reference evidence="4" key="1">
    <citation type="journal article" date="2019" name="Int. J. Syst. Evol. Microbiol.">
        <title>The Global Catalogue of Microorganisms (GCM) 10K type strain sequencing project: providing services to taxonomists for standard genome sequencing and annotation.</title>
        <authorList>
            <consortium name="The Broad Institute Genomics Platform"/>
            <consortium name="The Broad Institute Genome Sequencing Center for Infectious Disease"/>
            <person name="Wu L."/>
            <person name="Ma J."/>
        </authorList>
    </citation>
    <scope>NUCLEOTIDE SEQUENCE [LARGE SCALE GENOMIC DNA]</scope>
    <source>
        <strain evidence="4">KCTC 42456</strain>
    </source>
</reference>
<feature type="domain" description="MoaB/Mog" evidence="2">
    <location>
        <begin position="4"/>
        <end position="172"/>
    </location>
</feature>
<dbReference type="InterPro" id="IPR008135">
    <property type="entry name" value="Competence-induced_CinA"/>
</dbReference>
<dbReference type="PANTHER" id="PTHR13939:SF0">
    <property type="entry name" value="NMN AMIDOHYDROLASE-LIKE PROTEIN YFAY"/>
    <property type="match status" value="1"/>
</dbReference>
<dbReference type="InterPro" id="IPR050101">
    <property type="entry name" value="CinA"/>
</dbReference>
<dbReference type="InterPro" id="IPR036425">
    <property type="entry name" value="MoaB/Mog-like_dom_sf"/>
</dbReference>
<organism evidence="3 4">
    <name type="scientific">Pedobacter alpinus</name>
    <dbReference type="NCBI Taxonomy" id="1590643"/>
    <lineage>
        <taxon>Bacteria</taxon>
        <taxon>Pseudomonadati</taxon>
        <taxon>Bacteroidota</taxon>
        <taxon>Sphingobacteriia</taxon>
        <taxon>Sphingobacteriales</taxon>
        <taxon>Sphingobacteriaceae</taxon>
        <taxon>Pedobacter</taxon>
    </lineage>
</organism>
<dbReference type="Gene3D" id="3.40.980.10">
    <property type="entry name" value="MoaB/Mog-like domain"/>
    <property type="match status" value="1"/>
</dbReference>
<dbReference type="Proteomes" id="UP001597546">
    <property type="component" value="Unassembled WGS sequence"/>
</dbReference>
<dbReference type="PANTHER" id="PTHR13939">
    <property type="entry name" value="NICOTINAMIDE-NUCLEOTIDE AMIDOHYDROLASE PNCC"/>
    <property type="match status" value="1"/>
</dbReference>
<dbReference type="NCBIfam" id="TIGR00199">
    <property type="entry name" value="PncC_domain"/>
    <property type="match status" value="1"/>
</dbReference>
<protein>
    <recommendedName>
        <fullName evidence="1">CinA-like protein</fullName>
    </recommendedName>
</protein>
<dbReference type="Pfam" id="PF00994">
    <property type="entry name" value="MoCF_biosynth"/>
    <property type="match status" value="1"/>
</dbReference>
<dbReference type="CDD" id="cd00885">
    <property type="entry name" value="cinA"/>
    <property type="match status" value="1"/>
</dbReference>
<comment type="similarity">
    <text evidence="1">Belongs to the CinA family.</text>
</comment>
<dbReference type="SUPFAM" id="SSF142433">
    <property type="entry name" value="CinA-like"/>
    <property type="match status" value="1"/>
</dbReference>
<dbReference type="Pfam" id="PF02464">
    <property type="entry name" value="CinA"/>
    <property type="match status" value="1"/>
</dbReference>